<protein>
    <submittedName>
        <fullName evidence="6">Uncharacterized protein</fullName>
    </submittedName>
</protein>
<evidence type="ECO:0000256" key="4">
    <source>
        <dbReference type="ARBA" id="ARBA00022737"/>
    </source>
</evidence>
<keyword evidence="7" id="KW-1185">Reference proteome</keyword>
<evidence type="ECO:0000256" key="5">
    <source>
        <dbReference type="ARBA" id="ARBA00022927"/>
    </source>
</evidence>
<comment type="subcellular location">
    <subcellularLocation>
        <location evidence="1">Cytoplasm</location>
    </subcellularLocation>
</comment>
<evidence type="ECO:0000256" key="1">
    <source>
        <dbReference type="ARBA" id="ARBA00004496"/>
    </source>
</evidence>
<dbReference type="AlphaFoldDB" id="A0AAN9JQ07"/>
<evidence type="ECO:0000313" key="6">
    <source>
        <dbReference type="EMBL" id="KAK7301404.1"/>
    </source>
</evidence>
<evidence type="ECO:0000313" key="7">
    <source>
        <dbReference type="Proteomes" id="UP001359559"/>
    </source>
</evidence>
<organism evidence="6 7">
    <name type="scientific">Clitoria ternatea</name>
    <name type="common">Butterfly pea</name>
    <dbReference type="NCBI Taxonomy" id="43366"/>
    <lineage>
        <taxon>Eukaryota</taxon>
        <taxon>Viridiplantae</taxon>
        <taxon>Streptophyta</taxon>
        <taxon>Embryophyta</taxon>
        <taxon>Tracheophyta</taxon>
        <taxon>Spermatophyta</taxon>
        <taxon>Magnoliopsida</taxon>
        <taxon>eudicotyledons</taxon>
        <taxon>Gunneridae</taxon>
        <taxon>Pentapetalae</taxon>
        <taxon>rosids</taxon>
        <taxon>fabids</taxon>
        <taxon>Fabales</taxon>
        <taxon>Fabaceae</taxon>
        <taxon>Papilionoideae</taxon>
        <taxon>50 kb inversion clade</taxon>
        <taxon>NPAAA clade</taxon>
        <taxon>indigoferoid/millettioid clade</taxon>
        <taxon>Phaseoleae</taxon>
        <taxon>Clitoria</taxon>
    </lineage>
</organism>
<proteinExistence type="predicted"/>
<sequence length="101" mass="11593">MLYYRGSFEVKCVIQHPNALYSDNVMAYDNVVSALGKIFQFHCDSIDSSQVIPTWLNYLLIKGDLIEAKVVNDQLYSMVKRSNRELLGPNIQNLLLCSCRF</sequence>
<evidence type="ECO:0000256" key="3">
    <source>
        <dbReference type="ARBA" id="ARBA00022490"/>
    </source>
</evidence>
<keyword evidence="4" id="KW-0677">Repeat</keyword>
<dbReference type="InterPro" id="IPR040122">
    <property type="entry name" value="Importin_beta"/>
</dbReference>
<dbReference type="PANTHER" id="PTHR10527">
    <property type="entry name" value="IMPORTIN BETA"/>
    <property type="match status" value="1"/>
</dbReference>
<dbReference type="Proteomes" id="UP001359559">
    <property type="component" value="Unassembled WGS sequence"/>
</dbReference>
<comment type="caution">
    <text evidence="6">The sequence shown here is derived from an EMBL/GenBank/DDBJ whole genome shotgun (WGS) entry which is preliminary data.</text>
</comment>
<name>A0AAN9JQ07_CLITE</name>
<evidence type="ECO:0000256" key="2">
    <source>
        <dbReference type="ARBA" id="ARBA00022448"/>
    </source>
</evidence>
<dbReference type="GO" id="GO:0006606">
    <property type="term" value="P:protein import into nucleus"/>
    <property type="evidence" value="ECO:0007669"/>
    <property type="project" value="InterPro"/>
</dbReference>
<dbReference type="GO" id="GO:0005737">
    <property type="term" value="C:cytoplasm"/>
    <property type="evidence" value="ECO:0007669"/>
    <property type="project" value="UniProtKB-SubCell"/>
</dbReference>
<keyword evidence="5" id="KW-0653">Protein transport</keyword>
<gene>
    <name evidence="6" type="ORF">RJT34_12267</name>
</gene>
<dbReference type="InterPro" id="IPR011989">
    <property type="entry name" value="ARM-like"/>
</dbReference>
<dbReference type="Gene3D" id="1.25.10.10">
    <property type="entry name" value="Leucine-rich Repeat Variant"/>
    <property type="match status" value="1"/>
</dbReference>
<reference evidence="6 7" key="1">
    <citation type="submission" date="2024-01" db="EMBL/GenBank/DDBJ databases">
        <title>The genomes of 5 underutilized Papilionoideae crops provide insights into root nodulation and disease resistance.</title>
        <authorList>
            <person name="Yuan L."/>
        </authorList>
    </citation>
    <scope>NUCLEOTIDE SEQUENCE [LARGE SCALE GENOMIC DNA]</scope>
    <source>
        <strain evidence="6">LY-2023</strain>
        <tissue evidence="6">Leaf</tissue>
    </source>
</reference>
<accession>A0AAN9JQ07</accession>
<keyword evidence="3" id="KW-0963">Cytoplasm</keyword>
<dbReference type="EMBL" id="JAYKXN010000003">
    <property type="protein sequence ID" value="KAK7301404.1"/>
    <property type="molecule type" value="Genomic_DNA"/>
</dbReference>
<keyword evidence="2" id="KW-0813">Transport</keyword>